<dbReference type="Proteomes" id="UP000005239">
    <property type="component" value="Unassembled WGS sequence"/>
</dbReference>
<dbReference type="PANTHER" id="PTHR45706:SF4">
    <property type="entry name" value="TYROSINE-PROTEIN PHOSPHATASE"/>
    <property type="match status" value="1"/>
</dbReference>
<evidence type="ECO:0000313" key="3">
    <source>
        <dbReference type="Proteomes" id="UP000005239"/>
    </source>
</evidence>
<accession>A0A8R1YPN5</accession>
<evidence type="ECO:0000256" key="1">
    <source>
        <dbReference type="SAM" id="MobiDB-lite"/>
    </source>
</evidence>
<dbReference type="EnsemblMetazoa" id="PPA25045.1">
    <property type="protein sequence ID" value="PPA25045.1"/>
    <property type="gene ID" value="WBGene00114599"/>
</dbReference>
<proteinExistence type="predicted"/>
<dbReference type="PROSITE" id="PS50055">
    <property type="entry name" value="TYR_PHOSPHATASE_PTP"/>
    <property type="match status" value="1"/>
</dbReference>
<dbReference type="InterPro" id="IPR029021">
    <property type="entry name" value="Prot-tyrosine_phosphatase-like"/>
</dbReference>
<feature type="compositionally biased region" description="Polar residues" evidence="1">
    <location>
        <begin position="169"/>
        <end position="190"/>
    </location>
</feature>
<dbReference type="PANTHER" id="PTHR45706">
    <property type="entry name" value="TYROSINE-PROTEIN PHOSPHATASE"/>
    <property type="match status" value="1"/>
</dbReference>
<dbReference type="SUPFAM" id="SSF50156">
    <property type="entry name" value="PDZ domain-like"/>
    <property type="match status" value="1"/>
</dbReference>
<dbReference type="PROSITE" id="PS50106">
    <property type="entry name" value="PDZ"/>
    <property type="match status" value="1"/>
</dbReference>
<dbReference type="CDD" id="cd14541">
    <property type="entry name" value="PTPc-N3_4"/>
    <property type="match status" value="1"/>
</dbReference>
<dbReference type="PROSITE" id="PS00383">
    <property type="entry name" value="TYR_PHOSPHATASE_1"/>
    <property type="match status" value="1"/>
</dbReference>
<dbReference type="GO" id="GO:0004725">
    <property type="term" value="F:protein tyrosine phosphatase activity"/>
    <property type="evidence" value="ECO:0000318"/>
    <property type="project" value="GO_Central"/>
</dbReference>
<dbReference type="SMART" id="SM00404">
    <property type="entry name" value="PTPc_motif"/>
    <property type="match status" value="1"/>
</dbReference>
<feature type="region of interest" description="Disordered" evidence="1">
    <location>
        <begin position="65"/>
        <end position="285"/>
    </location>
</feature>
<accession>A0A2A6BAH1</accession>
<feature type="compositionally biased region" description="Polar residues" evidence="1">
    <location>
        <begin position="258"/>
        <end position="283"/>
    </location>
</feature>
<dbReference type="PROSITE" id="PS50056">
    <property type="entry name" value="TYR_PHOSPHATASE_2"/>
    <property type="match status" value="1"/>
</dbReference>
<dbReference type="InterPro" id="IPR036034">
    <property type="entry name" value="PDZ_sf"/>
</dbReference>
<reference evidence="3" key="1">
    <citation type="journal article" date="2008" name="Nat. Genet.">
        <title>The Pristionchus pacificus genome provides a unique perspective on nematode lifestyle and parasitism.</title>
        <authorList>
            <person name="Dieterich C."/>
            <person name="Clifton S.W."/>
            <person name="Schuster L.N."/>
            <person name="Chinwalla A."/>
            <person name="Delehaunty K."/>
            <person name="Dinkelacker I."/>
            <person name="Fulton L."/>
            <person name="Fulton R."/>
            <person name="Godfrey J."/>
            <person name="Minx P."/>
            <person name="Mitreva M."/>
            <person name="Roeseler W."/>
            <person name="Tian H."/>
            <person name="Witte H."/>
            <person name="Yang S.P."/>
            <person name="Wilson R.K."/>
            <person name="Sommer R.J."/>
        </authorList>
    </citation>
    <scope>NUCLEOTIDE SEQUENCE [LARGE SCALE GENOMIC DNA]</scope>
    <source>
        <strain evidence="3">PS312</strain>
    </source>
</reference>
<dbReference type="Gene3D" id="3.90.190.10">
    <property type="entry name" value="Protein tyrosine phosphatase superfamily"/>
    <property type="match status" value="1"/>
</dbReference>
<dbReference type="Gene3D" id="2.30.42.10">
    <property type="match status" value="1"/>
</dbReference>
<dbReference type="AlphaFoldDB" id="A0A2A6BAH1"/>
<dbReference type="SMART" id="SM00194">
    <property type="entry name" value="PTPc"/>
    <property type="match status" value="1"/>
</dbReference>
<dbReference type="SMART" id="SM00228">
    <property type="entry name" value="PDZ"/>
    <property type="match status" value="1"/>
</dbReference>
<dbReference type="FunFam" id="2.30.42.10:FF:000045">
    <property type="entry name" value="Tyrosine-protein phosphatase non-receptor type"/>
    <property type="match status" value="1"/>
</dbReference>
<protein>
    <submittedName>
        <fullName evidence="2">Ptp-1</fullName>
    </submittedName>
</protein>
<dbReference type="InterPro" id="IPR000242">
    <property type="entry name" value="PTP_cat"/>
</dbReference>
<dbReference type="InterPro" id="IPR001478">
    <property type="entry name" value="PDZ"/>
</dbReference>
<dbReference type="InterPro" id="IPR003595">
    <property type="entry name" value="Tyr_Pase_cat"/>
</dbReference>
<dbReference type="Pfam" id="PF00102">
    <property type="entry name" value="Y_phosphatase"/>
    <property type="match status" value="1"/>
</dbReference>
<reference evidence="2" key="2">
    <citation type="submission" date="2022-06" db="UniProtKB">
        <authorList>
            <consortium name="EnsemblMetazoa"/>
        </authorList>
    </citation>
    <scope>IDENTIFICATION</scope>
    <source>
        <strain evidence="2">PS312</strain>
    </source>
</reference>
<dbReference type="Pfam" id="PF00595">
    <property type="entry name" value="PDZ"/>
    <property type="match status" value="1"/>
</dbReference>
<dbReference type="CDD" id="cd06706">
    <property type="entry name" value="PDZ_PTPN3-4-like"/>
    <property type="match status" value="1"/>
</dbReference>
<dbReference type="InterPro" id="IPR000387">
    <property type="entry name" value="Tyr_Pase_dom"/>
</dbReference>
<dbReference type="PRINTS" id="PR00700">
    <property type="entry name" value="PRTYPHPHTASE"/>
</dbReference>
<feature type="compositionally biased region" description="Low complexity" evidence="1">
    <location>
        <begin position="215"/>
        <end position="257"/>
    </location>
</feature>
<evidence type="ECO:0000313" key="2">
    <source>
        <dbReference type="EnsemblMetazoa" id="PPA25045.1"/>
    </source>
</evidence>
<dbReference type="SUPFAM" id="SSF52799">
    <property type="entry name" value="(Phosphotyrosine protein) phosphatases II"/>
    <property type="match status" value="1"/>
</dbReference>
<dbReference type="OrthoDB" id="5854685at2759"/>
<keyword evidence="3" id="KW-1185">Reference proteome</keyword>
<organism evidence="2 3">
    <name type="scientific">Pristionchus pacificus</name>
    <name type="common">Parasitic nematode worm</name>
    <dbReference type="NCBI Taxonomy" id="54126"/>
    <lineage>
        <taxon>Eukaryota</taxon>
        <taxon>Metazoa</taxon>
        <taxon>Ecdysozoa</taxon>
        <taxon>Nematoda</taxon>
        <taxon>Chromadorea</taxon>
        <taxon>Rhabditida</taxon>
        <taxon>Rhabditina</taxon>
        <taxon>Diplogasteromorpha</taxon>
        <taxon>Diplogasteroidea</taxon>
        <taxon>Neodiplogasteridae</taxon>
        <taxon>Pristionchus</taxon>
    </lineage>
</organism>
<feature type="compositionally biased region" description="Low complexity" evidence="1">
    <location>
        <begin position="145"/>
        <end position="168"/>
    </location>
</feature>
<sequence>MTRAMVPPLPALLGYDDFRAAREIKDHCDFDRRSYRSLSPNVSDCGDQRSTMSRAMRKIRKMIGVKKKRSESSAPSTSLQRRSHVDTTFAAAAVPPPPPLRQCSPYRSQTDLDSSDANDYDTMLGTQSIHHRSPMLSTGGVRKQTNPSYYTGPPSSSNSSGTTPTKSTAPYQNGNGVSHFSSSTNGQPITRISVPTVVQQSRDRTSPRLSTLITNAVNGSSANGLNNGTLNGSNGTSSQRSSVASYSSHVSGYGSSSTPTAANGGVSPTRNRRSPQSQKSASPISEDALVVVRMKPDAAGRFGFNVKGGADQNYPVIVSRIAAGSSADKCYPRLNEGDQVVLINGRDISAFPHDRVVALIRSARSAPGGGELMLTIRPNVYRLGGGEDDETSSSSAALPAPTVSDASVSECVPRSHRLAHSLLKIKESLTNGQCLAQFEAAYRKKSGLTMNDCVKAQNLAKNRYRDVCPYDSTRVFLRQAASGDYINASFVNMDIPVSGIVNRYIACQGPLSNTLADFWQMVWEQLCTTIVMLTTTVERGRTKCHQYWPRLHESIEVGTLSLSCIKERETKQCAYREFSLKDRTSGEERRVTQMQYTAWPDHGVPDDPSHFIEFVGEVRRARAGSVDPIVVHCSAGIGRTGVLILMETAACLVEANEPVFPLDIVKTMRDQRAMLIQTAGQYTFVCESILRAFNDGIIKPLAEYSKR</sequence>
<gene>
    <name evidence="2" type="primary">WBGene00114599</name>
</gene>
<name>A0A2A6BAH1_PRIPA</name>
<dbReference type="InterPro" id="IPR016130">
    <property type="entry name" value="Tyr_Pase_AS"/>
</dbReference>